<dbReference type="EMBL" id="JBHLTR010000115">
    <property type="protein sequence ID" value="MFC0562173.1"/>
    <property type="molecule type" value="Genomic_DNA"/>
</dbReference>
<comment type="caution">
    <text evidence="2">The sequence shown here is derived from an EMBL/GenBank/DDBJ whole genome shotgun (WGS) entry which is preliminary data.</text>
</comment>
<evidence type="ECO:0000313" key="2">
    <source>
        <dbReference type="EMBL" id="MFC0562173.1"/>
    </source>
</evidence>
<feature type="domain" description="FAS1-like dehydratase" evidence="1">
    <location>
        <begin position="11"/>
        <end position="116"/>
    </location>
</feature>
<name>A0ABV6NQ16_9BACI</name>
<keyword evidence="3" id="KW-1185">Reference proteome</keyword>
<dbReference type="SUPFAM" id="SSF54637">
    <property type="entry name" value="Thioesterase/thiol ester dehydrase-isomerase"/>
    <property type="match status" value="1"/>
</dbReference>
<reference evidence="2 3" key="1">
    <citation type="submission" date="2024-09" db="EMBL/GenBank/DDBJ databases">
        <authorList>
            <person name="Sun Q."/>
            <person name="Mori K."/>
        </authorList>
    </citation>
    <scope>NUCLEOTIDE SEQUENCE [LARGE SCALE GENOMIC DNA]</scope>
    <source>
        <strain evidence="2 3">NCAIM B.02301</strain>
    </source>
</reference>
<dbReference type="Proteomes" id="UP001589833">
    <property type="component" value="Unassembled WGS sequence"/>
</dbReference>
<dbReference type="Gene3D" id="3.10.129.10">
    <property type="entry name" value="Hotdog Thioesterase"/>
    <property type="match status" value="1"/>
</dbReference>
<dbReference type="RefSeq" id="WP_273848280.1">
    <property type="nucleotide sequence ID" value="NZ_JAQQWT010000062.1"/>
</dbReference>
<dbReference type="InterPro" id="IPR029069">
    <property type="entry name" value="HotDog_dom_sf"/>
</dbReference>
<dbReference type="CDD" id="cd03441">
    <property type="entry name" value="R_hydratase_like"/>
    <property type="match status" value="1"/>
</dbReference>
<accession>A0ABV6NQ16</accession>
<dbReference type="InterPro" id="IPR039569">
    <property type="entry name" value="FAS1-like_DH_region"/>
</dbReference>
<evidence type="ECO:0000313" key="3">
    <source>
        <dbReference type="Proteomes" id="UP001589833"/>
    </source>
</evidence>
<gene>
    <name evidence="2" type="ORF">ACFFH4_25345</name>
</gene>
<sequence length="142" mass="16367">MIDEIWDGSFTKPIKITVTREMIAAYAKSIDIDSEIYVDIEFAKKAGYDNIPAPPTMPIIFWQYFDVPWLQDAGPLIHRKQRFLNVEPLLASRTYVCSIQLLNVKKKQNKHGMMQLSNHKLIVSYNDCIHATAITTLIIKEK</sequence>
<organism evidence="2 3">
    <name type="scientific">Halalkalibacter alkalisediminis</name>
    <dbReference type="NCBI Taxonomy" id="935616"/>
    <lineage>
        <taxon>Bacteria</taxon>
        <taxon>Bacillati</taxon>
        <taxon>Bacillota</taxon>
        <taxon>Bacilli</taxon>
        <taxon>Bacillales</taxon>
        <taxon>Bacillaceae</taxon>
        <taxon>Halalkalibacter</taxon>
    </lineage>
</organism>
<evidence type="ECO:0000259" key="1">
    <source>
        <dbReference type="Pfam" id="PF13452"/>
    </source>
</evidence>
<protein>
    <submittedName>
        <fullName evidence="2">MaoC family dehydratase N-terminal domain-containing protein</fullName>
    </submittedName>
</protein>
<dbReference type="Pfam" id="PF13452">
    <property type="entry name" value="FAS1_DH_region"/>
    <property type="match status" value="1"/>
</dbReference>
<proteinExistence type="predicted"/>